<organism evidence="2 3">
    <name type="scientific">Mytilus galloprovincialis</name>
    <name type="common">Mediterranean mussel</name>
    <dbReference type="NCBI Taxonomy" id="29158"/>
    <lineage>
        <taxon>Eukaryota</taxon>
        <taxon>Metazoa</taxon>
        <taxon>Spiralia</taxon>
        <taxon>Lophotrochozoa</taxon>
        <taxon>Mollusca</taxon>
        <taxon>Bivalvia</taxon>
        <taxon>Autobranchia</taxon>
        <taxon>Pteriomorphia</taxon>
        <taxon>Mytilida</taxon>
        <taxon>Mytiloidea</taxon>
        <taxon>Mytilidae</taxon>
        <taxon>Mytilinae</taxon>
        <taxon>Mytilus</taxon>
    </lineage>
</organism>
<feature type="compositionally biased region" description="Polar residues" evidence="1">
    <location>
        <begin position="1"/>
        <end position="14"/>
    </location>
</feature>
<accession>A0A8B6G8N2</accession>
<evidence type="ECO:0000313" key="3">
    <source>
        <dbReference type="Proteomes" id="UP000596742"/>
    </source>
</evidence>
<proteinExistence type="predicted"/>
<dbReference type="AlphaFoldDB" id="A0A8B6G8N2"/>
<protein>
    <submittedName>
        <fullName evidence="2">Uncharacterized protein</fullName>
    </submittedName>
</protein>
<evidence type="ECO:0000256" key="1">
    <source>
        <dbReference type="SAM" id="MobiDB-lite"/>
    </source>
</evidence>
<feature type="compositionally biased region" description="Basic and acidic residues" evidence="1">
    <location>
        <begin position="16"/>
        <end position="34"/>
    </location>
</feature>
<keyword evidence="3" id="KW-1185">Reference proteome</keyword>
<feature type="region of interest" description="Disordered" evidence="1">
    <location>
        <begin position="1"/>
        <end position="36"/>
    </location>
</feature>
<evidence type="ECO:0000313" key="2">
    <source>
        <dbReference type="EMBL" id="VDI60381.1"/>
    </source>
</evidence>
<gene>
    <name evidence="2" type="ORF">MGAL_10B022945</name>
</gene>
<name>A0A8B6G8N2_MYTGA</name>
<reference evidence="2" key="1">
    <citation type="submission" date="2018-11" db="EMBL/GenBank/DDBJ databases">
        <authorList>
            <person name="Alioto T."/>
            <person name="Alioto T."/>
        </authorList>
    </citation>
    <scope>NUCLEOTIDE SEQUENCE</scope>
</reference>
<dbReference type="Proteomes" id="UP000596742">
    <property type="component" value="Unassembled WGS sequence"/>
</dbReference>
<dbReference type="EMBL" id="UYJE01008030">
    <property type="protein sequence ID" value="VDI60381.1"/>
    <property type="molecule type" value="Genomic_DNA"/>
</dbReference>
<comment type="caution">
    <text evidence="2">The sequence shown here is derived from an EMBL/GenBank/DDBJ whole genome shotgun (WGS) entry which is preliminary data.</text>
</comment>
<sequence>METSPKNKQKTNTLYEKLKSKTKEQDSKTERNEETEIQLTQSIQGDLSQFKTFAGYQITSRILGGTSLCMHLNDL</sequence>